<sequence length="256" mass="29010">MILSLLFIFGLIIGSFLNVIALRLLKEEGFIRGRSHCVFCQKILHWFELIPVISFLWQGGKCRGCQKNIPWRYILIEVITGGLFAGVHYFLSNQNLQNFWPILIFNLIIISVLEVIFLIDLKDGVIPDILIWPFIALTLLFWWLSGGNILNYFLTGLACTAFFGLQYLVSRGRWMGLGDIGLGFLIGVFLGFPRALAALLFAYISGAIIGIFLIILNKKNWASSVPLAVFLVPSAILALFWGEKVIRWYFDILGKM</sequence>
<evidence type="ECO:0000256" key="6">
    <source>
        <dbReference type="ARBA" id="ARBA00023136"/>
    </source>
</evidence>
<comment type="subcellular location">
    <subcellularLocation>
        <location evidence="1">Cell membrane</location>
        <topology evidence="1">Multi-pass membrane protein</topology>
    </subcellularLocation>
</comment>
<feature type="transmembrane region" description="Helical" evidence="7">
    <location>
        <begin position="149"/>
        <end position="170"/>
    </location>
</feature>
<dbReference type="Pfam" id="PF01478">
    <property type="entry name" value="Peptidase_A24"/>
    <property type="match status" value="1"/>
</dbReference>
<dbReference type="PANTHER" id="PTHR30487:SF0">
    <property type="entry name" value="PREPILIN LEADER PEPTIDASE_N-METHYLTRANSFERASE-RELATED"/>
    <property type="match status" value="1"/>
</dbReference>
<comment type="caution">
    <text evidence="10">The sequence shown here is derived from an EMBL/GenBank/DDBJ whole genome shotgun (WGS) entry which is preliminary data.</text>
</comment>
<organism evidence="10 11">
    <name type="scientific">Candidatus Magasanikbacteria bacterium GW2011_GWA2_42_32</name>
    <dbReference type="NCBI Taxonomy" id="1619039"/>
    <lineage>
        <taxon>Bacteria</taxon>
        <taxon>Candidatus Magasanikiibacteriota</taxon>
    </lineage>
</organism>
<gene>
    <name evidence="10" type="ORF">UV20_C0001G0185</name>
</gene>
<evidence type="ECO:0000313" key="10">
    <source>
        <dbReference type="EMBL" id="KKS57545.1"/>
    </source>
</evidence>
<evidence type="ECO:0000313" key="11">
    <source>
        <dbReference type="Proteomes" id="UP000034837"/>
    </source>
</evidence>
<evidence type="ECO:0000256" key="2">
    <source>
        <dbReference type="ARBA" id="ARBA00005801"/>
    </source>
</evidence>
<dbReference type="Gene3D" id="1.20.120.1220">
    <property type="match status" value="1"/>
</dbReference>
<dbReference type="EMBL" id="LCDO01000001">
    <property type="protein sequence ID" value="KKS57545.1"/>
    <property type="molecule type" value="Genomic_DNA"/>
</dbReference>
<comment type="similarity">
    <text evidence="2">Belongs to the peptidase A24 family.</text>
</comment>
<evidence type="ECO:0000256" key="7">
    <source>
        <dbReference type="SAM" id="Phobius"/>
    </source>
</evidence>
<evidence type="ECO:0000256" key="5">
    <source>
        <dbReference type="ARBA" id="ARBA00022989"/>
    </source>
</evidence>
<dbReference type="AlphaFoldDB" id="A0A0G1A930"/>
<feature type="transmembrane region" description="Helical" evidence="7">
    <location>
        <begin position="73"/>
        <end position="92"/>
    </location>
</feature>
<dbReference type="GO" id="GO:0006465">
    <property type="term" value="P:signal peptide processing"/>
    <property type="evidence" value="ECO:0007669"/>
    <property type="project" value="TreeGrafter"/>
</dbReference>
<evidence type="ECO:0000259" key="8">
    <source>
        <dbReference type="Pfam" id="PF01478"/>
    </source>
</evidence>
<feature type="transmembrane region" description="Helical" evidence="7">
    <location>
        <begin position="6"/>
        <end position="25"/>
    </location>
</feature>
<protein>
    <submittedName>
        <fullName evidence="10">Type 4 prepilin-like protein leader peptide-processing enzyme</fullName>
    </submittedName>
</protein>
<evidence type="ECO:0000256" key="3">
    <source>
        <dbReference type="ARBA" id="ARBA00022475"/>
    </source>
</evidence>
<dbReference type="InterPro" id="IPR010627">
    <property type="entry name" value="Prepilin_pept_A24_N"/>
</dbReference>
<keyword evidence="3" id="KW-1003">Cell membrane</keyword>
<dbReference type="Pfam" id="PF06750">
    <property type="entry name" value="A24_N_bact"/>
    <property type="match status" value="1"/>
</dbReference>
<dbReference type="GO" id="GO:0005886">
    <property type="term" value="C:plasma membrane"/>
    <property type="evidence" value="ECO:0007669"/>
    <property type="project" value="UniProtKB-SubCell"/>
</dbReference>
<keyword evidence="5 7" id="KW-1133">Transmembrane helix</keyword>
<keyword evidence="4 7" id="KW-0812">Transmembrane</keyword>
<dbReference type="Proteomes" id="UP000034837">
    <property type="component" value="Unassembled WGS sequence"/>
</dbReference>
<dbReference type="InterPro" id="IPR050882">
    <property type="entry name" value="Prepilin_peptidase/N-MTase"/>
</dbReference>
<feature type="transmembrane region" description="Helical" evidence="7">
    <location>
        <begin position="221"/>
        <end position="241"/>
    </location>
</feature>
<evidence type="ECO:0000256" key="4">
    <source>
        <dbReference type="ARBA" id="ARBA00022692"/>
    </source>
</evidence>
<dbReference type="GO" id="GO:0004190">
    <property type="term" value="F:aspartic-type endopeptidase activity"/>
    <property type="evidence" value="ECO:0007669"/>
    <property type="project" value="InterPro"/>
</dbReference>
<evidence type="ECO:0000259" key="9">
    <source>
        <dbReference type="Pfam" id="PF06750"/>
    </source>
</evidence>
<feature type="transmembrane region" description="Helical" evidence="7">
    <location>
        <begin position="182"/>
        <end position="215"/>
    </location>
</feature>
<feature type="transmembrane region" description="Helical" evidence="7">
    <location>
        <begin position="125"/>
        <end position="143"/>
    </location>
</feature>
<feature type="domain" description="Prepilin type IV endopeptidase peptidase" evidence="8">
    <location>
        <begin position="107"/>
        <end position="211"/>
    </location>
</feature>
<dbReference type="InterPro" id="IPR000045">
    <property type="entry name" value="Prepilin_IV_endopep_pep"/>
</dbReference>
<evidence type="ECO:0000256" key="1">
    <source>
        <dbReference type="ARBA" id="ARBA00004651"/>
    </source>
</evidence>
<feature type="transmembrane region" description="Helical" evidence="7">
    <location>
        <begin position="98"/>
        <end position="118"/>
    </location>
</feature>
<dbReference type="PATRIC" id="fig|1619039.3.peg.194"/>
<accession>A0A0G1A930</accession>
<reference evidence="10 11" key="1">
    <citation type="journal article" date="2015" name="Nature">
        <title>rRNA introns, odd ribosomes, and small enigmatic genomes across a large radiation of phyla.</title>
        <authorList>
            <person name="Brown C.T."/>
            <person name="Hug L.A."/>
            <person name="Thomas B.C."/>
            <person name="Sharon I."/>
            <person name="Castelle C.J."/>
            <person name="Singh A."/>
            <person name="Wilkins M.J."/>
            <person name="Williams K.H."/>
            <person name="Banfield J.F."/>
        </authorList>
    </citation>
    <scope>NUCLEOTIDE SEQUENCE [LARGE SCALE GENOMIC DNA]</scope>
</reference>
<dbReference type="PANTHER" id="PTHR30487">
    <property type="entry name" value="TYPE 4 PREPILIN-LIKE PROTEINS LEADER PEPTIDE-PROCESSING ENZYME"/>
    <property type="match status" value="1"/>
</dbReference>
<keyword evidence="6 7" id="KW-0472">Membrane</keyword>
<proteinExistence type="inferred from homology"/>
<feature type="domain" description="Prepilin peptidase A24 N-terminal" evidence="9">
    <location>
        <begin position="8"/>
        <end position="88"/>
    </location>
</feature>
<name>A0A0G1A930_9BACT</name>